<protein>
    <submittedName>
        <fullName evidence="4">Uncharacterized protein</fullName>
    </submittedName>
</protein>
<reference evidence="4 5" key="1">
    <citation type="submission" date="2016-10" db="EMBL/GenBank/DDBJ databases">
        <authorList>
            <person name="de Groot N.N."/>
        </authorList>
    </citation>
    <scope>NUCLEOTIDE SEQUENCE [LARGE SCALE GENOMIC DNA]</scope>
    <source>
        <strain evidence="4 5">CGMCC 1.9159</strain>
    </source>
</reference>
<dbReference type="Gene3D" id="1.10.287.1490">
    <property type="match status" value="1"/>
</dbReference>
<dbReference type="PANTHER" id="PTHR39082:SF1">
    <property type="entry name" value="SCAVENGER RECEPTOR CLASS A MEMBER 3"/>
    <property type="match status" value="1"/>
</dbReference>
<feature type="domain" description="C4-type zinc ribbon" evidence="2">
    <location>
        <begin position="204"/>
        <end position="238"/>
    </location>
</feature>
<dbReference type="STRING" id="686624.SAMN04488242_1865"/>
<dbReference type="Proteomes" id="UP000199475">
    <property type="component" value="Unassembled WGS sequence"/>
</dbReference>
<organism evidence="4 5">
    <name type="scientific">Tessaracoccus oleiagri</name>
    <dbReference type="NCBI Taxonomy" id="686624"/>
    <lineage>
        <taxon>Bacteria</taxon>
        <taxon>Bacillati</taxon>
        <taxon>Actinomycetota</taxon>
        <taxon>Actinomycetes</taxon>
        <taxon>Propionibacteriales</taxon>
        <taxon>Propionibacteriaceae</taxon>
        <taxon>Tessaracoccus</taxon>
    </lineage>
</organism>
<accession>A0A1G9KX16</accession>
<dbReference type="InterPro" id="IPR056003">
    <property type="entry name" value="CT398_CC_hairpin"/>
</dbReference>
<feature type="domain" description="CT398-like coiled coil hairpin" evidence="3">
    <location>
        <begin position="14"/>
        <end position="194"/>
    </location>
</feature>
<dbReference type="PANTHER" id="PTHR39082">
    <property type="entry name" value="PHOSPHOLIPASE C-BETA-2-RELATED"/>
    <property type="match status" value="1"/>
</dbReference>
<dbReference type="Pfam" id="PF02591">
    <property type="entry name" value="Zn_ribbon_9"/>
    <property type="match status" value="1"/>
</dbReference>
<dbReference type="RefSeq" id="WP_093251328.1">
    <property type="nucleotide sequence ID" value="NZ_FNGP01000003.1"/>
</dbReference>
<dbReference type="Pfam" id="PF24481">
    <property type="entry name" value="CT398_CC"/>
    <property type="match status" value="1"/>
</dbReference>
<keyword evidence="1" id="KW-0175">Coiled coil</keyword>
<dbReference type="InterPro" id="IPR052376">
    <property type="entry name" value="Oxidative_Scav/Glycosyltrans"/>
</dbReference>
<evidence type="ECO:0000259" key="2">
    <source>
        <dbReference type="Pfam" id="PF02591"/>
    </source>
</evidence>
<dbReference type="EMBL" id="FNGP01000003">
    <property type="protein sequence ID" value="SDL54084.1"/>
    <property type="molecule type" value="Genomic_DNA"/>
</dbReference>
<proteinExistence type="predicted"/>
<dbReference type="OrthoDB" id="9784388at2"/>
<dbReference type="InterPro" id="IPR003743">
    <property type="entry name" value="Zf-RING_7"/>
</dbReference>
<evidence type="ECO:0000256" key="1">
    <source>
        <dbReference type="SAM" id="Coils"/>
    </source>
</evidence>
<name>A0A1G9KX16_9ACTN</name>
<sequence>MLAEPSAQLQLLRLADLDSEMARVTHAARSLPQHRTIQELMEQRQQIGDALTAASTNADDLEVAARRAEADLVPVRARLERNQERIDGGTISDQKVLRGLIEETEHLKGRISTLEDAQLDAMGRAEEAVAARDELARRKEQIEQRLREEVAARDEAVARLKEEAQSLTASRQPVAGTIPEPLLKLYEKLRAATGLGAARLVQGRCGGCQLTLTVADLDKFRKAPADEVLRCVECDRILVRTDQSGL</sequence>
<evidence type="ECO:0000313" key="4">
    <source>
        <dbReference type="EMBL" id="SDL54084.1"/>
    </source>
</evidence>
<keyword evidence="5" id="KW-1185">Reference proteome</keyword>
<evidence type="ECO:0000259" key="3">
    <source>
        <dbReference type="Pfam" id="PF24481"/>
    </source>
</evidence>
<evidence type="ECO:0000313" key="5">
    <source>
        <dbReference type="Proteomes" id="UP000199475"/>
    </source>
</evidence>
<dbReference type="AlphaFoldDB" id="A0A1G9KX16"/>
<feature type="coiled-coil region" evidence="1">
    <location>
        <begin position="125"/>
        <end position="163"/>
    </location>
</feature>
<gene>
    <name evidence="4" type="ORF">SAMN04488242_1865</name>
</gene>